<sequence length="864" mass="99369">MEVIIKRPYIEVFERILKLFTSVSEHLHLRLTRSKLELIGSNSLTNELIIHVDKKFFSLGNVNCDENSASGSLSSKDLYHCLFSYQITRLLRSDGNSHLGNYERGEQGRLAPTWGGGTVHSSAKRDNHVGGNSGCGSGVPHGDDSVNRPCGTAEVSKLILKFNTKNGTLEVVVKFKKRNTHCSAVLKLRPFCNPLKSYMYKNESIIQVEPTLFLINLKDLANERNVFLKNTDDSIVLSAIETSDFSLNREKIKREHFFYNNKKISIPSCKTKYFFKNKKFEDHSLALPLTELKLIFKFCSDLNLLCLFATKNFKENVVICFGGIISRILEKNRRRIFSQRRGNKGGGAEVMEYTHWGEASPKMGEKNGMYDHNIYTKSSLPYRTLHPPAQEERSPQSCVFYLSDENNSSDEYDSDVDEIDQQALSFSPAHGQADLCNDKDMHYNNIITGRIHFTSYFNMSCNFNGDDLVRSYFGGSSSREVKRMDTQHSRMEREQLPRPQRECTQERCEVNTDQNDPEGNIRQTCNIKSEKEERLDRSNKRGDPNEQHPRHAKKCRKKEPVQQGSYPDLREEKEAYTKGVTQTIEPPSEDLNYDIFIRGNRKQVDNYFTMESKMKELQRTLDRVEKMEHLNRRHVNKSKGGSRGVASSTFPNRMDGKFEKEKKKKKTEAEAECFLPNSCGRNKRGRNYLRRTSSGTCVPTCDSASVEANSRSSCDSRSVRCNSLDSDNFYSAADAEDSLSTPSPQIKQEEEFESYFNNVYSKYHWCDDLSDFKRRLYQSGDQVVPRWYVPRQSCNQGRGSEKRLPLHTSRSSHYRRLSADADGVANPWGDAYMEEAYPYRQKQDNRFGCRKDGGPRRRLPWMSK</sequence>
<dbReference type="KEGG" id="pcot:PCOAH_00014390"/>
<feature type="compositionally biased region" description="Basic and acidic residues" evidence="1">
    <location>
        <begin position="528"/>
        <end position="549"/>
    </location>
</feature>
<feature type="region of interest" description="Disordered" evidence="1">
    <location>
        <begin position="636"/>
        <end position="662"/>
    </location>
</feature>
<organism evidence="2 3">
    <name type="scientific">Plasmodium coatneyi</name>
    <dbReference type="NCBI Taxonomy" id="208452"/>
    <lineage>
        <taxon>Eukaryota</taxon>
        <taxon>Sar</taxon>
        <taxon>Alveolata</taxon>
        <taxon>Apicomplexa</taxon>
        <taxon>Aconoidasida</taxon>
        <taxon>Haemosporida</taxon>
        <taxon>Plasmodiidae</taxon>
        <taxon>Plasmodium</taxon>
    </lineage>
</organism>
<feature type="compositionally biased region" description="Basic and acidic residues" evidence="1">
    <location>
        <begin position="479"/>
        <end position="510"/>
    </location>
</feature>
<feature type="region of interest" description="Disordered" evidence="1">
    <location>
        <begin position="113"/>
        <end position="141"/>
    </location>
</feature>
<keyword evidence="3" id="KW-1185">Reference proteome</keyword>
<feature type="compositionally biased region" description="Basic and acidic residues" evidence="1">
    <location>
        <begin position="844"/>
        <end position="855"/>
    </location>
</feature>
<dbReference type="OrthoDB" id="377352at2759"/>
<evidence type="ECO:0000256" key="1">
    <source>
        <dbReference type="SAM" id="MobiDB-lite"/>
    </source>
</evidence>
<dbReference type="RefSeq" id="XP_019913725.1">
    <property type="nucleotide sequence ID" value="XM_020058248.1"/>
</dbReference>
<dbReference type="EMBL" id="CP016244">
    <property type="protein sequence ID" value="ANQ07030.1"/>
    <property type="molecule type" value="Genomic_DNA"/>
</dbReference>
<protein>
    <submittedName>
        <fullName evidence="2">Uncharacterized protein</fullName>
    </submittedName>
</protein>
<dbReference type="GeneID" id="30908165"/>
<accession>A0A1B1DW96</accession>
<evidence type="ECO:0000313" key="3">
    <source>
        <dbReference type="Proteomes" id="UP000092716"/>
    </source>
</evidence>
<name>A0A1B1DW96_9APIC</name>
<proteinExistence type="predicted"/>
<dbReference type="Proteomes" id="UP000092716">
    <property type="component" value="Chromosome 6"/>
</dbReference>
<evidence type="ECO:0000313" key="2">
    <source>
        <dbReference type="EMBL" id="ANQ07030.1"/>
    </source>
</evidence>
<reference evidence="3" key="1">
    <citation type="submission" date="2016-06" db="EMBL/GenBank/DDBJ databases">
        <title>First high quality genome sequence of Plasmodium coatneyi using continuous long reads from single molecule, real-time sequencing.</title>
        <authorList>
            <person name="Chien J.-T."/>
            <person name="Pakala S.B."/>
            <person name="Geraldo J.A."/>
            <person name="Lapp S.A."/>
            <person name="Barnwell J.W."/>
            <person name="Kissinger J.C."/>
            <person name="Galinski M.R."/>
            <person name="Humphrey J.C."/>
        </authorList>
    </citation>
    <scope>NUCLEOTIDE SEQUENCE [LARGE SCALE GENOMIC DNA]</scope>
    <source>
        <strain evidence="3">Hackeri</strain>
    </source>
</reference>
<dbReference type="VEuPathDB" id="PlasmoDB:PCOAH_00014390"/>
<feature type="region of interest" description="Disordered" evidence="1">
    <location>
        <begin position="844"/>
        <end position="864"/>
    </location>
</feature>
<dbReference type="AlphaFoldDB" id="A0A1B1DW96"/>
<gene>
    <name evidence="2" type="ORF">PCOAH_00014390</name>
</gene>
<feature type="region of interest" description="Disordered" evidence="1">
    <location>
        <begin position="477"/>
        <end position="586"/>
    </location>
</feature>